<dbReference type="InterPro" id="IPR011852">
    <property type="entry name" value="TRAP_TAXI"/>
</dbReference>
<dbReference type="Pfam" id="PF16868">
    <property type="entry name" value="NMT1_3"/>
    <property type="match status" value="1"/>
</dbReference>
<keyword evidence="3" id="KW-1185">Reference proteome</keyword>
<dbReference type="SUPFAM" id="SSF53850">
    <property type="entry name" value="Periplasmic binding protein-like II"/>
    <property type="match status" value="1"/>
</dbReference>
<name>A0A4Z1D3Z9_9ACTN</name>
<organism evidence="2 3">
    <name type="scientific">Streptomyces bauhiniae</name>
    <dbReference type="NCBI Taxonomy" id="2340725"/>
    <lineage>
        <taxon>Bacteria</taxon>
        <taxon>Bacillati</taxon>
        <taxon>Actinomycetota</taxon>
        <taxon>Actinomycetes</taxon>
        <taxon>Kitasatosporales</taxon>
        <taxon>Streptomycetaceae</taxon>
        <taxon>Streptomyces</taxon>
    </lineage>
</organism>
<dbReference type="RefSeq" id="WP_135786490.1">
    <property type="nucleotide sequence ID" value="NZ_SRRT01000004.1"/>
</dbReference>
<feature type="transmembrane region" description="Helical" evidence="1">
    <location>
        <begin position="20"/>
        <end position="39"/>
    </location>
</feature>
<evidence type="ECO:0000313" key="2">
    <source>
        <dbReference type="EMBL" id="TGN76820.1"/>
    </source>
</evidence>
<dbReference type="Proteomes" id="UP000298159">
    <property type="component" value="Unassembled WGS sequence"/>
</dbReference>
<dbReference type="NCBIfam" id="TIGR02122">
    <property type="entry name" value="TRAP_TAXI"/>
    <property type="match status" value="1"/>
</dbReference>
<dbReference type="GeneID" id="95449255"/>
<evidence type="ECO:0000256" key="1">
    <source>
        <dbReference type="SAM" id="Phobius"/>
    </source>
</evidence>
<keyword evidence="1" id="KW-1133">Transmembrane helix</keyword>
<dbReference type="EMBL" id="SRRT01000004">
    <property type="protein sequence ID" value="TGN76820.1"/>
    <property type="molecule type" value="Genomic_DNA"/>
</dbReference>
<accession>A0A4Z1D3Z9</accession>
<dbReference type="AlphaFoldDB" id="A0A4Z1D3Z9"/>
<keyword evidence="1" id="KW-0472">Membrane</keyword>
<reference evidence="2 3" key="1">
    <citation type="submission" date="2019-04" db="EMBL/GenBank/DDBJ databases">
        <title>Streptomyces sp. nov. Bv016 isolated from bark of Buahinia variegata.</title>
        <authorList>
            <person name="Kanchanasin P."/>
            <person name="Tanasupawat S."/>
            <person name="Yuki M."/>
            <person name="Kudo T."/>
        </authorList>
    </citation>
    <scope>NUCLEOTIDE SEQUENCE [LARGE SCALE GENOMIC DNA]</scope>
    <source>
        <strain evidence="2 3">Bv016</strain>
    </source>
</reference>
<evidence type="ECO:0000313" key="3">
    <source>
        <dbReference type="Proteomes" id="UP000298159"/>
    </source>
</evidence>
<dbReference type="PANTHER" id="PTHR42941:SF1">
    <property type="entry name" value="SLL1037 PROTEIN"/>
    <property type="match status" value="1"/>
</dbReference>
<protein>
    <submittedName>
        <fullName evidence="2">TAXI family TRAP transporter solute-binding subunit</fullName>
    </submittedName>
</protein>
<sequence>MSKVFPFAEISARLPGRRRLLWASGVGVVVLGLLLWWLAPLGEKPPSGTIVFSTGGTRGVYEEYGRRLRNELAKDMPGLTVKLTSSAGSQENVQRVASGKADFTIAAADAVQTYEQAHPAEHRLRGVARLYDDYVQLIVAPGAKIDSVADLRDKRVATGLPNSGVRLIANGVLKAAGIDPEKDIVPVSAGIDTGPDMLADHDIDAFFWSGGLPTGGLTELADKSGFRFIPIEGKLVSRLHAEGEPARYYRATNMPESAYPLVQGGSTVATIAVSNLLMTRSDLDPRLTEWITRIVIKSRDEIGKHVHSAQRVDLRTAIYTDPLPLHTGARRYYRSVKP</sequence>
<proteinExistence type="predicted"/>
<gene>
    <name evidence="2" type="ORF">E5083_16765</name>
</gene>
<dbReference type="Gene3D" id="3.40.190.10">
    <property type="entry name" value="Periplasmic binding protein-like II"/>
    <property type="match status" value="2"/>
</dbReference>
<dbReference type="PANTHER" id="PTHR42941">
    <property type="entry name" value="SLL1037 PROTEIN"/>
    <property type="match status" value="1"/>
</dbReference>
<keyword evidence="1" id="KW-0812">Transmembrane</keyword>
<comment type="caution">
    <text evidence="2">The sequence shown here is derived from an EMBL/GenBank/DDBJ whole genome shotgun (WGS) entry which is preliminary data.</text>
</comment>